<dbReference type="RefSeq" id="WP_121212251.1">
    <property type="nucleotide sequence ID" value="NZ_RBIM01000007.1"/>
</dbReference>
<evidence type="ECO:0000313" key="3">
    <source>
        <dbReference type="Proteomes" id="UP000273675"/>
    </source>
</evidence>
<proteinExistence type="predicted"/>
<dbReference type="Proteomes" id="UP000273675">
    <property type="component" value="Unassembled WGS sequence"/>
</dbReference>
<dbReference type="OrthoDB" id="7582980at2"/>
<name>A0A495D154_9PROT</name>
<dbReference type="InterPro" id="IPR019056">
    <property type="entry name" value="Phage_TAC_6"/>
</dbReference>
<protein>
    <submittedName>
        <fullName evidence="2">Putative phage protein (TIGR02216 family)</fullName>
    </submittedName>
</protein>
<feature type="compositionally biased region" description="Basic and acidic residues" evidence="1">
    <location>
        <begin position="48"/>
        <end position="62"/>
    </location>
</feature>
<sequence>MNWAAILRTGLALGLMPDALWRLSLVEWRALTAASGPPPLDRAGLDALRARFPDNSGKEAER</sequence>
<organism evidence="2 3">
    <name type="scientific">Maricaulis maris</name>
    <dbReference type="NCBI Taxonomy" id="74318"/>
    <lineage>
        <taxon>Bacteria</taxon>
        <taxon>Pseudomonadati</taxon>
        <taxon>Pseudomonadota</taxon>
        <taxon>Alphaproteobacteria</taxon>
        <taxon>Maricaulales</taxon>
        <taxon>Maricaulaceae</taxon>
        <taxon>Maricaulis</taxon>
    </lineage>
</organism>
<gene>
    <name evidence="2" type="ORF">C7435_2941</name>
</gene>
<evidence type="ECO:0000256" key="1">
    <source>
        <dbReference type="SAM" id="MobiDB-lite"/>
    </source>
</evidence>
<accession>A0A495D154</accession>
<evidence type="ECO:0000313" key="2">
    <source>
        <dbReference type="EMBL" id="RKQ95252.1"/>
    </source>
</evidence>
<reference evidence="2 3" key="1">
    <citation type="submission" date="2018-10" db="EMBL/GenBank/DDBJ databases">
        <title>Genomic Encyclopedia of Type Strains, Phase IV (KMG-IV): sequencing the most valuable type-strain genomes for metagenomic binning, comparative biology and taxonomic classification.</title>
        <authorList>
            <person name="Goeker M."/>
        </authorList>
    </citation>
    <scope>NUCLEOTIDE SEQUENCE [LARGE SCALE GENOMIC DNA]</scope>
    <source>
        <strain evidence="2 3">DSM 4734</strain>
    </source>
</reference>
<feature type="region of interest" description="Disordered" evidence="1">
    <location>
        <begin position="34"/>
        <end position="62"/>
    </location>
</feature>
<dbReference type="AlphaFoldDB" id="A0A495D154"/>
<comment type="caution">
    <text evidence="2">The sequence shown here is derived from an EMBL/GenBank/DDBJ whole genome shotgun (WGS) entry which is preliminary data.</text>
</comment>
<dbReference type="Pfam" id="PF09550">
    <property type="entry name" value="Phage_TAC_6"/>
    <property type="match status" value="1"/>
</dbReference>
<dbReference type="EMBL" id="RBIM01000007">
    <property type="protein sequence ID" value="RKQ95252.1"/>
    <property type="molecule type" value="Genomic_DNA"/>
</dbReference>